<evidence type="ECO:0000313" key="6">
    <source>
        <dbReference type="Proteomes" id="UP000694920"/>
    </source>
</evidence>
<keyword evidence="2 4" id="KW-0175">Coiled coil</keyword>
<dbReference type="GeneID" id="107262866"/>
<evidence type="ECO:0000256" key="4">
    <source>
        <dbReference type="SAM" id="Coils"/>
    </source>
</evidence>
<name>A0AAJ7BFR3_CEPCN</name>
<dbReference type="KEGG" id="ccin:107262866"/>
<evidence type="ECO:0000256" key="2">
    <source>
        <dbReference type="ARBA" id="ARBA00023054"/>
    </source>
</evidence>
<dbReference type="InterPro" id="IPR051885">
    <property type="entry name" value="CC_CF"/>
</dbReference>
<reference evidence="7" key="1">
    <citation type="submission" date="2025-08" db="UniProtKB">
        <authorList>
            <consortium name="RefSeq"/>
        </authorList>
    </citation>
    <scope>IDENTIFICATION</scope>
</reference>
<feature type="coiled-coil region" evidence="4">
    <location>
        <begin position="34"/>
        <end position="75"/>
    </location>
</feature>
<protein>
    <submittedName>
        <fullName evidence="7">Uncharacterized protein LOC107262866</fullName>
    </submittedName>
</protein>
<feature type="domain" description="CCDC113/CCDC96 coiled-coil" evidence="5">
    <location>
        <begin position="117"/>
        <end position="282"/>
    </location>
</feature>
<evidence type="ECO:0000256" key="3">
    <source>
        <dbReference type="ARBA" id="ARBA00023273"/>
    </source>
</evidence>
<dbReference type="GO" id="GO:0060271">
    <property type="term" value="P:cilium assembly"/>
    <property type="evidence" value="ECO:0007669"/>
    <property type="project" value="TreeGrafter"/>
</dbReference>
<keyword evidence="3" id="KW-0966">Cell projection</keyword>
<evidence type="ECO:0000313" key="7">
    <source>
        <dbReference type="RefSeq" id="XP_015584981.1"/>
    </source>
</evidence>
<dbReference type="AlphaFoldDB" id="A0AAJ7BFR3"/>
<accession>A0AAJ7BFR3</accession>
<dbReference type="InterPro" id="IPR025254">
    <property type="entry name" value="CCDC113/CCDC96_CC"/>
</dbReference>
<keyword evidence="6" id="KW-1185">Reference proteome</keyword>
<dbReference type="Proteomes" id="UP000694920">
    <property type="component" value="Unplaced"/>
</dbReference>
<sequence>MKNGFLQKKYSECVKKNKKYDGLEKVIDSGIRNRESYEEILEEYMEIKVDVEKRKPGYETEISKMEEAYKNQENEFNMKFKELLSRESEIGNNVINSKTGKAFGEREVNSMIERQKSRASELADTRFTYLKRRNILNHLLSKLYELDNLGIGYTTIEYEQMVIERQGVLEKLDEREEEIRKIRDKCFTYVAVLSHIKESIASIARDIQETSVLLSKYSEIQNYGRYATMKRKLERDITRKHNIQLRESGGLLAHPDLLSKMETDILQLQFFKEKIECLQAEVYLQHTQADMIKAFLKRQRNHSQSPLGSY</sequence>
<organism evidence="6 7">
    <name type="scientific">Cephus cinctus</name>
    <name type="common">Wheat stem sawfly</name>
    <dbReference type="NCBI Taxonomy" id="211228"/>
    <lineage>
        <taxon>Eukaryota</taxon>
        <taxon>Metazoa</taxon>
        <taxon>Ecdysozoa</taxon>
        <taxon>Arthropoda</taxon>
        <taxon>Hexapoda</taxon>
        <taxon>Insecta</taxon>
        <taxon>Pterygota</taxon>
        <taxon>Neoptera</taxon>
        <taxon>Endopterygota</taxon>
        <taxon>Hymenoptera</taxon>
        <taxon>Cephoidea</taxon>
        <taxon>Cephidae</taxon>
        <taxon>Cephus</taxon>
    </lineage>
</organism>
<evidence type="ECO:0000259" key="5">
    <source>
        <dbReference type="Pfam" id="PF13870"/>
    </source>
</evidence>
<dbReference type="GO" id="GO:0005930">
    <property type="term" value="C:axoneme"/>
    <property type="evidence" value="ECO:0007669"/>
    <property type="project" value="TreeGrafter"/>
</dbReference>
<proteinExistence type="predicted"/>
<dbReference type="GO" id="GO:0036064">
    <property type="term" value="C:ciliary basal body"/>
    <property type="evidence" value="ECO:0007669"/>
    <property type="project" value="TreeGrafter"/>
</dbReference>
<dbReference type="PANTHER" id="PTHR15654">
    <property type="entry name" value="COILED-COIL DOMAIN-CONTAINING PROTEIN 113-RELATED"/>
    <property type="match status" value="1"/>
</dbReference>
<dbReference type="Pfam" id="PF13870">
    <property type="entry name" value="CCDC113_CCDC96_CC"/>
    <property type="match status" value="1"/>
</dbReference>
<gene>
    <name evidence="7" type="primary">LOC107262866</name>
</gene>
<comment type="subcellular location">
    <subcellularLocation>
        <location evidence="1">Cell projection</location>
        <location evidence="1">Cilium</location>
    </subcellularLocation>
</comment>
<dbReference type="RefSeq" id="XP_015584981.1">
    <property type="nucleotide sequence ID" value="XM_015729495.2"/>
</dbReference>
<dbReference type="PANTHER" id="PTHR15654:SF1">
    <property type="entry name" value="COILED-COIL DOMAIN-CONTAINING PROTEIN 96"/>
    <property type="match status" value="1"/>
</dbReference>
<evidence type="ECO:0000256" key="1">
    <source>
        <dbReference type="ARBA" id="ARBA00004138"/>
    </source>
</evidence>